<reference evidence="1 2" key="1">
    <citation type="submission" date="2017-03" db="EMBL/GenBank/DDBJ databases">
        <title>Genome sequence of Clostridium chromiireducens DSM 23318.</title>
        <authorList>
            <person name="Poehlein A."/>
            <person name="Daniel R."/>
        </authorList>
    </citation>
    <scope>NUCLEOTIDE SEQUENCE [LARGE SCALE GENOMIC DNA]</scope>
    <source>
        <strain evidence="1 2">DSM 23318</strain>
    </source>
</reference>
<dbReference type="OrthoDB" id="9797779at2"/>
<organism evidence="1 2">
    <name type="scientific">Clostridium chromiireducens</name>
    <dbReference type="NCBI Taxonomy" id="225345"/>
    <lineage>
        <taxon>Bacteria</taxon>
        <taxon>Bacillati</taxon>
        <taxon>Bacillota</taxon>
        <taxon>Clostridia</taxon>
        <taxon>Eubacteriales</taxon>
        <taxon>Clostridiaceae</taxon>
        <taxon>Clostridium</taxon>
    </lineage>
</organism>
<dbReference type="PANTHER" id="PTHR30087">
    <property type="entry name" value="INNER MEMBRANE PROTEIN"/>
    <property type="match status" value="1"/>
</dbReference>
<protein>
    <submittedName>
        <fullName evidence="1">Uncharacterized protein</fullName>
    </submittedName>
</protein>
<dbReference type="RefSeq" id="WP_079441285.1">
    <property type="nucleotide sequence ID" value="NZ_MZGT01000057.1"/>
</dbReference>
<dbReference type="Pfam" id="PF04463">
    <property type="entry name" value="2-thiour_desulf"/>
    <property type="match status" value="1"/>
</dbReference>
<dbReference type="AlphaFoldDB" id="A0A1V4II13"/>
<gene>
    <name evidence="1" type="ORF">CLCHR_36190</name>
</gene>
<accession>A0A1V4II13</accession>
<dbReference type="STRING" id="225345.CLCHR_36190"/>
<dbReference type="PANTHER" id="PTHR30087:SF1">
    <property type="entry name" value="HYPOTHETICAL CYTOSOLIC PROTEIN"/>
    <property type="match status" value="1"/>
</dbReference>
<proteinExistence type="predicted"/>
<dbReference type="EMBL" id="MZGT01000057">
    <property type="protein sequence ID" value="OPJ59147.1"/>
    <property type="molecule type" value="Genomic_DNA"/>
</dbReference>
<dbReference type="Proteomes" id="UP000191056">
    <property type="component" value="Unassembled WGS sequence"/>
</dbReference>
<evidence type="ECO:0000313" key="2">
    <source>
        <dbReference type="Proteomes" id="UP000191056"/>
    </source>
</evidence>
<name>A0A1V4II13_9CLOT</name>
<keyword evidence="2" id="KW-1185">Reference proteome</keyword>
<comment type="caution">
    <text evidence="1">The sequence shown here is derived from an EMBL/GenBank/DDBJ whole genome shotgun (WGS) entry which is preliminary data.</text>
</comment>
<evidence type="ECO:0000313" key="1">
    <source>
        <dbReference type="EMBL" id="OPJ59147.1"/>
    </source>
</evidence>
<dbReference type="InterPro" id="IPR007553">
    <property type="entry name" value="2-thiour_desulf"/>
</dbReference>
<sequence>MEKILVSGCLFGWHCRYDAVDCPCLDERFIKWKNEGILIAICPEVFGGLPTPRPDSQRVENKVLSCTGLDVTEEYEAGAKEALRLARENNVICCIMKQDSPSCGSQYIYDGKFTDTKIEGNGRATELLKEGGFKVFDENQIDEAEKFLLEKEI</sequence>